<evidence type="ECO:0000313" key="7">
    <source>
        <dbReference type="EMBL" id="CEO50578.1"/>
    </source>
</evidence>
<dbReference type="Pfam" id="PF06179">
    <property type="entry name" value="Med22"/>
    <property type="match status" value="1"/>
</dbReference>
<dbReference type="GO" id="GO:0016592">
    <property type="term" value="C:mediator complex"/>
    <property type="evidence" value="ECO:0007669"/>
    <property type="project" value="InterPro"/>
</dbReference>
<feature type="region of interest" description="Disordered" evidence="6">
    <location>
        <begin position="127"/>
        <end position="167"/>
    </location>
</feature>
<keyword evidence="4" id="KW-0804">Transcription</keyword>
<comment type="subcellular location">
    <subcellularLocation>
        <location evidence="1">Nucleus</location>
    </subcellularLocation>
</comment>
<dbReference type="GO" id="GO:0003712">
    <property type="term" value="F:transcription coregulator activity"/>
    <property type="evidence" value="ECO:0007669"/>
    <property type="project" value="InterPro"/>
</dbReference>
<evidence type="ECO:0000313" key="8">
    <source>
        <dbReference type="EMBL" id="KAF9754477.1"/>
    </source>
</evidence>
<evidence type="ECO:0000256" key="1">
    <source>
        <dbReference type="ARBA" id="ARBA00004123"/>
    </source>
</evidence>
<dbReference type="InterPro" id="IPR009332">
    <property type="entry name" value="Med22"/>
</dbReference>
<dbReference type="AlphaFoldDB" id="A0A0B7JZL8"/>
<keyword evidence="3" id="KW-0805">Transcription regulation</keyword>
<evidence type="ECO:0000256" key="2">
    <source>
        <dbReference type="ARBA" id="ARBA00005942"/>
    </source>
</evidence>
<dbReference type="EMBL" id="JADCTT010000003">
    <property type="protein sequence ID" value="KAF9754477.1"/>
    <property type="molecule type" value="Genomic_DNA"/>
</dbReference>
<evidence type="ECO:0000256" key="6">
    <source>
        <dbReference type="SAM" id="MobiDB-lite"/>
    </source>
</evidence>
<accession>A0A0B7JZL8</accession>
<reference evidence="8" key="2">
    <citation type="submission" date="2020-10" db="EMBL/GenBank/DDBJ databases">
        <title>High-Quality Genome Resource of Clonostachys rosea strain S41 by Oxford Nanopore Long-Read Sequencing.</title>
        <authorList>
            <person name="Wang H."/>
        </authorList>
    </citation>
    <scope>NUCLEOTIDE SEQUENCE</scope>
    <source>
        <strain evidence="8">S41</strain>
    </source>
</reference>
<keyword evidence="5" id="KW-0539">Nucleus</keyword>
<evidence type="ECO:0000256" key="4">
    <source>
        <dbReference type="ARBA" id="ARBA00023163"/>
    </source>
</evidence>
<reference evidence="7" key="1">
    <citation type="submission" date="2015-01" db="EMBL/GenBank/DDBJ databases">
        <authorList>
            <person name="Durling Mikael"/>
        </authorList>
    </citation>
    <scope>NUCLEOTIDE SEQUENCE</scope>
</reference>
<feature type="compositionally biased region" description="Low complexity" evidence="6">
    <location>
        <begin position="138"/>
        <end position="167"/>
    </location>
</feature>
<evidence type="ECO:0000256" key="5">
    <source>
        <dbReference type="ARBA" id="ARBA00023242"/>
    </source>
</evidence>
<gene>
    <name evidence="7" type="ORF">BN869_000006636_1</name>
    <name evidence="8" type="ORF">IM811_009918</name>
</gene>
<evidence type="ECO:0000256" key="3">
    <source>
        <dbReference type="ARBA" id="ARBA00023015"/>
    </source>
</evidence>
<organism evidence="7">
    <name type="scientific">Bionectria ochroleuca</name>
    <name type="common">Gliocladium roseum</name>
    <dbReference type="NCBI Taxonomy" id="29856"/>
    <lineage>
        <taxon>Eukaryota</taxon>
        <taxon>Fungi</taxon>
        <taxon>Dikarya</taxon>
        <taxon>Ascomycota</taxon>
        <taxon>Pezizomycotina</taxon>
        <taxon>Sordariomycetes</taxon>
        <taxon>Hypocreomycetidae</taxon>
        <taxon>Hypocreales</taxon>
        <taxon>Bionectriaceae</taxon>
        <taxon>Clonostachys</taxon>
    </lineage>
</organism>
<protein>
    <submittedName>
        <fullName evidence="7">Uncharacterized protein</fullName>
    </submittedName>
</protein>
<sequence length="167" mass="17759">MDRSQPASSNLMDIHERLVADILTRYRTLMMLATIQSEGERINEKPEAMAITGISMKMEFDGLYSSVKELLALSRKMKELWVFGALGKDPGHEAKDEQIESDVAKVAALLGEVEASGMKGLAEKYGGTWEPLSDESLPGAAPTGANAAAAPGAAPAPTTETPGQVRA</sequence>
<dbReference type="EMBL" id="CDPU01000019">
    <property type="protein sequence ID" value="CEO50578.1"/>
    <property type="molecule type" value="Genomic_DNA"/>
</dbReference>
<dbReference type="GO" id="GO:0006357">
    <property type="term" value="P:regulation of transcription by RNA polymerase II"/>
    <property type="evidence" value="ECO:0007669"/>
    <property type="project" value="InterPro"/>
</dbReference>
<dbReference type="Proteomes" id="UP000616885">
    <property type="component" value="Unassembled WGS sequence"/>
</dbReference>
<name>A0A0B7JZL8_BIOOC</name>
<comment type="similarity">
    <text evidence="2">Belongs to the Mediator complex subunit 22 family.</text>
</comment>
<proteinExistence type="inferred from homology"/>